<evidence type="ECO:0000313" key="3">
    <source>
        <dbReference type="Proteomes" id="UP000614490"/>
    </source>
</evidence>
<evidence type="ECO:0000256" key="1">
    <source>
        <dbReference type="SAM" id="MobiDB-lite"/>
    </source>
</evidence>
<proteinExistence type="predicted"/>
<feature type="compositionally biased region" description="Basic and acidic residues" evidence="1">
    <location>
        <begin position="32"/>
        <end position="63"/>
    </location>
</feature>
<protein>
    <submittedName>
        <fullName evidence="2">Uncharacterized protein</fullName>
    </submittedName>
</protein>
<sequence length="63" mass="7497">MTDSNKNRANKGNQSFEDKKKKEQLYDDIPMEDLKKEEREQEKGNQSKNDSSSEEKYDEDLRP</sequence>
<dbReference type="EMBL" id="JADZSC010000003">
    <property type="protein sequence ID" value="MBH0231233.1"/>
    <property type="molecule type" value="Genomic_DNA"/>
</dbReference>
<dbReference type="Proteomes" id="UP000614490">
    <property type="component" value="Unassembled WGS sequence"/>
</dbReference>
<reference evidence="2 3" key="1">
    <citation type="journal article" date="2005" name="Int. J. Syst. Evol. Microbiol.">
        <title>Halobacillus yeomjeoni sp. nov., isolated from a marine solar saltern in Korea.</title>
        <authorList>
            <person name="Yoon J.H."/>
            <person name="Kang S.J."/>
            <person name="Lee C.H."/>
            <person name="Oh H.W."/>
            <person name="Oh T.K."/>
        </authorList>
    </citation>
    <scope>NUCLEOTIDE SEQUENCE [LARGE SCALE GENOMIC DNA]</scope>
    <source>
        <strain evidence="2 3">KCTC 3957</strain>
    </source>
</reference>
<gene>
    <name evidence="2" type="ORF">H0267_13480</name>
</gene>
<name>A0A931HXE3_9BACI</name>
<feature type="region of interest" description="Disordered" evidence="1">
    <location>
        <begin position="1"/>
        <end position="63"/>
    </location>
</feature>
<dbReference type="RefSeq" id="WP_197317872.1">
    <property type="nucleotide sequence ID" value="NZ_JADZSC010000003.1"/>
</dbReference>
<comment type="caution">
    <text evidence="2">The sequence shown here is derived from an EMBL/GenBank/DDBJ whole genome shotgun (WGS) entry which is preliminary data.</text>
</comment>
<dbReference type="AlphaFoldDB" id="A0A931HXE3"/>
<feature type="compositionally biased region" description="Basic and acidic residues" evidence="1">
    <location>
        <begin position="16"/>
        <end position="25"/>
    </location>
</feature>
<keyword evidence="3" id="KW-1185">Reference proteome</keyword>
<organism evidence="2 3">
    <name type="scientific">Halobacillus yeomjeoni</name>
    <dbReference type="NCBI Taxonomy" id="311194"/>
    <lineage>
        <taxon>Bacteria</taxon>
        <taxon>Bacillati</taxon>
        <taxon>Bacillota</taxon>
        <taxon>Bacilli</taxon>
        <taxon>Bacillales</taxon>
        <taxon>Bacillaceae</taxon>
        <taxon>Halobacillus</taxon>
    </lineage>
</organism>
<accession>A0A931HXE3</accession>
<evidence type="ECO:0000313" key="2">
    <source>
        <dbReference type="EMBL" id="MBH0231233.1"/>
    </source>
</evidence>